<keyword evidence="4" id="KW-0813">Transport</keyword>
<name>A0A090AD12_9GAMM</name>
<reference evidence="13 14" key="1">
    <citation type="journal article" date="2014" name="ISME J.">
        <title>Ecophysiology of Thioploca ingrica as revealed by the complete genome sequence supplemented with proteomic evidence.</title>
        <authorList>
            <person name="Kojima H."/>
            <person name="Ogura Y."/>
            <person name="Yamamoto N."/>
            <person name="Togashi T."/>
            <person name="Mori H."/>
            <person name="Watanabe T."/>
            <person name="Nemoto F."/>
            <person name="Kurokawa K."/>
            <person name="Hayashi T."/>
            <person name="Fukui M."/>
        </authorList>
    </citation>
    <scope>NUCLEOTIDE SEQUENCE [LARGE SCALE GENOMIC DNA]</scope>
</reference>
<dbReference type="KEGG" id="tig:THII_0382"/>
<dbReference type="PANTHER" id="PTHR42953:SF3">
    <property type="entry name" value="HIGH-AFFINITY ZINC UPTAKE SYSTEM PROTEIN ZNUA"/>
    <property type="match status" value="1"/>
</dbReference>
<dbReference type="PANTHER" id="PTHR42953">
    <property type="entry name" value="HIGH-AFFINITY ZINC UPTAKE SYSTEM PROTEIN ZNUA-RELATED"/>
    <property type="match status" value="1"/>
</dbReference>
<dbReference type="Proteomes" id="UP000031623">
    <property type="component" value="Chromosome"/>
</dbReference>
<dbReference type="Pfam" id="PF01297">
    <property type="entry name" value="ZnuA"/>
    <property type="match status" value="1"/>
</dbReference>
<organism evidence="13 14">
    <name type="scientific">Thioploca ingrica</name>
    <dbReference type="NCBI Taxonomy" id="40754"/>
    <lineage>
        <taxon>Bacteria</taxon>
        <taxon>Pseudomonadati</taxon>
        <taxon>Pseudomonadota</taxon>
        <taxon>Gammaproteobacteria</taxon>
        <taxon>Thiotrichales</taxon>
        <taxon>Thiotrichaceae</taxon>
        <taxon>Thioploca</taxon>
    </lineage>
</organism>
<gene>
    <name evidence="13" type="ORF">THII_0382</name>
</gene>
<keyword evidence="8" id="KW-0862">Zinc</keyword>
<keyword evidence="6" id="KW-0732">Signal</keyword>
<evidence type="ECO:0000256" key="10">
    <source>
        <dbReference type="ARBA" id="ARBA00023065"/>
    </source>
</evidence>
<dbReference type="HOGENOM" id="CLU_016838_1_2_6"/>
<evidence type="ECO:0000256" key="4">
    <source>
        <dbReference type="ARBA" id="ARBA00022448"/>
    </source>
</evidence>
<dbReference type="InterPro" id="IPR050492">
    <property type="entry name" value="Bact_metal-bind_prot9"/>
</dbReference>
<sequence>MLNRFWLGIFLLWITFIAQASQVPQVVVSIKPIHSLVMSVMDGIAVPYLLLSGGESPHTYSLRPSQVRQLHQANLLIWIGPNIETFLGKTVATLSNQTQQLRLFEVPGLTLLKIREGGTWEATHSHGKEEATPAHEPAVHSEKFEQAYQWDQHLWLDPHNAKVMVSAIAQALSQVDPDRASHYNHNANLLIQRLNELDQDLQKQLSASQNLPFLVFHDAYHYFENRYHLTAVGSITLSPEILPSAKRLQALRTRINQLQVRCVFSEPQFESALVKTLIEGTSVRPGTLDPLGAKLAAGKEAYFELLHQLAQSLNECLLPQ</sequence>
<dbReference type="GO" id="GO:0006829">
    <property type="term" value="P:zinc ion transport"/>
    <property type="evidence" value="ECO:0007669"/>
    <property type="project" value="UniProtKB-KW"/>
</dbReference>
<proteinExistence type="inferred from homology"/>
<dbReference type="InterPro" id="IPR006127">
    <property type="entry name" value="ZnuA-like"/>
</dbReference>
<evidence type="ECO:0000256" key="1">
    <source>
        <dbReference type="ARBA" id="ARBA00004418"/>
    </source>
</evidence>
<keyword evidence="11" id="KW-1015">Disulfide bond</keyword>
<evidence type="ECO:0000256" key="3">
    <source>
        <dbReference type="ARBA" id="ARBA00015915"/>
    </source>
</evidence>
<dbReference type="STRING" id="40754.THII_0382"/>
<dbReference type="InterPro" id="IPR035520">
    <property type="entry name" value="ZnuA"/>
</dbReference>
<dbReference type="CDD" id="cd01019">
    <property type="entry name" value="ZnuA"/>
    <property type="match status" value="1"/>
</dbReference>
<comment type="similarity">
    <text evidence="2">Belongs to the bacterial solute-binding protein 9 family.</text>
</comment>
<evidence type="ECO:0000256" key="6">
    <source>
        <dbReference type="ARBA" id="ARBA00022729"/>
    </source>
</evidence>
<evidence type="ECO:0000256" key="2">
    <source>
        <dbReference type="ARBA" id="ARBA00011028"/>
    </source>
</evidence>
<protein>
    <recommendedName>
        <fullName evidence="3">High-affinity zinc uptake system protein ZnuA</fullName>
    </recommendedName>
</protein>
<keyword evidence="14" id="KW-1185">Reference proteome</keyword>
<dbReference type="GO" id="GO:0042597">
    <property type="term" value="C:periplasmic space"/>
    <property type="evidence" value="ECO:0007669"/>
    <property type="project" value="UniProtKB-SubCell"/>
</dbReference>
<evidence type="ECO:0000256" key="8">
    <source>
        <dbReference type="ARBA" id="ARBA00022833"/>
    </source>
</evidence>
<comment type="function">
    <text evidence="12">Part of the ATP-binding cassette (ABC) transport system ZnuABC involved in zinc import. Binds zinc with high affinity and specificity and delivers it to the membrane permease for translocation into the cytoplasm.</text>
</comment>
<evidence type="ECO:0000313" key="14">
    <source>
        <dbReference type="Proteomes" id="UP000031623"/>
    </source>
</evidence>
<evidence type="ECO:0000256" key="12">
    <source>
        <dbReference type="ARBA" id="ARBA00045516"/>
    </source>
</evidence>
<dbReference type="EMBL" id="AP014633">
    <property type="protein sequence ID" value="BAP54679.1"/>
    <property type="molecule type" value="Genomic_DNA"/>
</dbReference>
<keyword evidence="7" id="KW-0574">Periplasm</keyword>
<dbReference type="OrthoDB" id="7346865at2"/>
<evidence type="ECO:0000256" key="5">
    <source>
        <dbReference type="ARBA" id="ARBA00022723"/>
    </source>
</evidence>
<evidence type="ECO:0000256" key="11">
    <source>
        <dbReference type="ARBA" id="ARBA00023157"/>
    </source>
</evidence>
<keyword evidence="10" id="KW-0406">Ion transport</keyword>
<accession>A0A090AD12</accession>
<comment type="subcellular location">
    <subcellularLocation>
        <location evidence="1">Periplasm</location>
    </subcellularLocation>
</comment>
<evidence type="ECO:0000256" key="7">
    <source>
        <dbReference type="ARBA" id="ARBA00022764"/>
    </source>
</evidence>
<keyword evidence="5" id="KW-0479">Metal-binding</keyword>
<keyword evidence="9" id="KW-0864">Zinc transport</keyword>
<evidence type="ECO:0000313" key="13">
    <source>
        <dbReference type="EMBL" id="BAP54679.1"/>
    </source>
</evidence>
<evidence type="ECO:0000256" key="9">
    <source>
        <dbReference type="ARBA" id="ARBA00022906"/>
    </source>
</evidence>
<dbReference type="SUPFAM" id="SSF53807">
    <property type="entry name" value="Helical backbone' metal receptor"/>
    <property type="match status" value="1"/>
</dbReference>
<dbReference type="Gene3D" id="3.40.50.1980">
    <property type="entry name" value="Nitrogenase molybdenum iron protein domain"/>
    <property type="match status" value="2"/>
</dbReference>
<dbReference type="AlphaFoldDB" id="A0A090AD12"/>
<dbReference type="GO" id="GO:0046872">
    <property type="term" value="F:metal ion binding"/>
    <property type="evidence" value="ECO:0007669"/>
    <property type="project" value="UniProtKB-KW"/>
</dbReference>